<dbReference type="VEuPathDB" id="FungiDB:PV07_12745"/>
<dbReference type="RefSeq" id="XP_016242047.1">
    <property type="nucleotide sequence ID" value="XM_016400307.1"/>
</dbReference>
<gene>
    <name evidence="2" type="ORF">PV07_12745</name>
</gene>
<sequence length="296" mass="31677">MTRDDRVAPTSSSIPSPLEYGPDHVFSPGTGTWADWSSTTTQGINRTETMVHTATAVHWQNNTWALWGASSTPKERGTKVPPTTTFPSQIPTPDVGSNTTEHWTSHARPSSSTRARTGAGGTDQRSSAWNDWTKSAVSITVIPAPSKTPTPQWRTTTTEAWIGWTTPEFVSSTPTITLVNSMSATDTRTSLRASEGPSKSGCACRPPQINTTSSDSSTWRDWTPELVASTTNSAAQVSSGLPHPVTVLTPTRGNYSTTLTPSIPVTGSSIPAFGDGNRPRLAFFNYVIIALLMLIG</sequence>
<feature type="region of interest" description="Disordered" evidence="1">
    <location>
        <begin position="1"/>
        <end position="24"/>
    </location>
</feature>
<evidence type="ECO:0000313" key="2">
    <source>
        <dbReference type="EMBL" id="KIW21831.1"/>
    </source>
</evidence>
<dbReference type="GeneID" id="27351939"/>
<dbReference type="Proteomes" id="UP000054466">
    <property type="component" value="Unassembled WGS sequence"/>
</dbReference>
<evidence type="ECO:0000256" key="1">
    <source>
        <dbReference type="SAM" id="MobiDB-lite"/>
    </source>
</evidence>
<protein>
    <submittedName>
        <fullName evidence="2">Uncharacterized protein</fullName>
    </submittedName>
</protein>
<reference evidence="2 3" key="1">
    <citation type="submission" date="2015-01" db="EMBL/GenBank/DDBJ databases">
        <title>The Genome Sequence of Cladophialophora immunda CBS83496.</title>
        <authorList>
            <consortium name="The Broad Institute Genomics Platform"/>
            <person name="Cuomo C."/>
            <person name="de Hoog S."/>
            <person name="Gorbushina A."/>
            <person name="Stielow B."/>
            <person name="Teixiera M."/>
            <person name="Abouelleil A."/>
            <person name="Chapman S.B."/>
            <person name="Priest M."/>
            <person name="Young S.K."/>
            <person name="Wortman J."/>
            <person name="Nusbaum C."/>
            <person name="Birren B."/>
        </authorList>
    </citation>
    <scope>NUCLEOTIDE SEQUENCE [LARGE SCALE GENOMIC DNA]</scope>
    <source>
        <strain evidence="2 3">CBS 83496</strain>
    </source>
</reference>
<dbReference type="AlphaFoldDB" id="A0A0D1Z2D3"/>
<feature type="compositionally biased region" description="Polar residues" evidence="1">
    <location>
        <begin position="81"/>
        <end position="115"/>
    </location>
</feature>
<organism evidence="2 3">
    <name type="scientific">Cladophialophora immunda</name>
    <dbReference type="NCBI Taxonomy" id="569365"/>
    <lineage>
        <taxon>Eukaryota</taxon>
        <taxon>Fungi</taxon>
        <taxon>Dikarya</taxon>
        <taxon>Ascomycota</taxon>
        <taxon>Pezizomycotina</taxon>
        <taxon>Eurotiomycetes</taxon>
        <taxon>Chaetothyriomycetidae</taxon>
        <taxon>Chaetothyriales</taxon>
        <taxon>Herpotrichiellaceae</taxon>
        <taxon>Cladophialophora</taxon>
    </lineage>
</organism>
<keyword evidence="3" id="KW-1185">Reference proteome</keyword>
<proteinExistence type="predicted"/>
<name>A0A0D1Z2D3_9EURO</name>
<feature type="region of interest" description="Disordered" evidence="1">
    <location>
        <begin position="191"/>
        <end position="219"/>
    </location>
</feature>
<evidence type="ECO:0000313" key="3">
    <source>
        <dbReference type="Proteomes" id="UP000054466"/>
    </source>
</evidence>
<accession>A0A0D1Z2D3</accession>
<feature type="region of interest" description="Disordered" evidence="1">
    <location>
        <begin position="71"/>
        <end position="127"/>
    </location>
</feature>
<dbReference type="EMBL" id="KN847148">
    <property type="protein sequence ID" value="KIW21831.1"/>
    <property type="molecule type" value="Genomic_DNA"/>
</dbReference>
<dbReference type="HOGENOM" id="CLU_940085_0_0_1"/>